<dbReference type="FunCoup" id="G0P346">
    <property type="interactions" value="1914"/>
</dbReference>
<evidence type="ECO:0000313" key="2">
    <source>
        <dbReference type="Proteomes" id="UP000008068"/>
    </source>
</evidence>
<dbReference type="HOGENOM" id="CLU_139344_0_0_1"/>
<dbReference type="OrthoDB" id="5795189at2759"/>
<gene>
    <name evidence="1" type="ORF">CAEBREN_07879</name>
</gene>
<accession>G0P346</accession>
<reference evidence="2" key="1">
    <citation type="submission" date="2011-07" db="EMBL/GenBank/DDBJ databases">
        <authorList>
            <consortium name="Caenorhabditis brenneri Sequencing and Analysis Consortium"/>
            <person name="Wilson R.K."/>
        </authorList>
    </citation>
    <scope>NUCLEOTIDE SEQUENCE [LARGE SCALE GENOMIC DNA]</scope>
    <source>
        <strain evidence="2">PB2801</strain>
    </source>
</reference>
<evidence type="ECO:0008006" key="3">
    <source>
        <dbReference type="Google" id="ProtNLM"/>
    </source>
</evidence>
<dbReference type="Proteomes" id="UP000008068">
    <property type="component" value="Unassembled WGS sequence"/>
</dbReference>
<organism evidence="2">
    <name type="scientific">Caenorhabditis brenneri</name>
    <name type="common">Nematode worm</name>
    <dbReference type="NCBI Taxonomy" id="135651"/>
    <lineage>
        <taxon>Eukaryota</taxon>
        <taxon>Metazoa</taxon>
        <taxon>Ecdysozoa</taxon>
        <taxon>Nematoda</taxon>
        <taxon>Chromadorea</taxon>
        <taxon>Rhabditida</taxon>
        <taxon>Rhabditina</taxon>
        <taxon>Rhabditomorpha</taxon>
        <taxon>Rhabditoidea</taxon>
        <taxon>Rhabditidae</taxon>
        <taxon>Peloderinae</taxon>
        <taxon>Caenorhabditis</taxon>
    </lineage>
</organism>
<dbReference type="eggNOG" id="ENOG502TI6V">
    <property type="taxonomic scope" value="Eukaryota"/>
</dbReference>
<dbReference type="InParanoid" id="G0P346"/>
<name>G0P346_CAEBE</name>
<dbReference type="EMBL" id="GL380036">
    <property type="protein sequence ID" value="EGT43831.1"/>
    <property type="molecule type" value="Genomic_DNA"/>
</dbReference>
<dbReference type="AlphaFoldDB" id="G0P346"/>
<protein>
    <recommendedName>
        <fullName evidence="3">DUF38 domain-containing protein</fullName>
    </recommendedName>
</protein>
<keyword evidence="2" id="KW-1185">Reference proteome</keyword>
<evidence type="ECO:0000313" key="1">
    <source>
        <dbReference type="EMBL" id="EGT43831.1"/>
    </source>
</evidence>
<sequence length="161" mass="18211">METLSLKIMYSDLIATIDDGVNEKVTLKDKSNVANQVKNYLSKRFLNEPTVGLEEISILLLSYHNPPQLPPNLPCTNWIIKCESYTPYVLDLLNSIPPNCDKLEIEIDNWSFKEIAGTEQVKTAKELSLKISDPGIELGVSEEQIQNFEAVKLYLNGVKKR</sequence>
<proteinExistence type="predicted"/>